<comment type="caution">
    <text evidence="7">The sequence shown here is derived from an EMBL/GenBank/DDBJ whole genome shotgun (WGS) entry which is preliminary data.</text>
</comment>
<dbReference type="InterPro" id="IPR039650">
    <property type="entry name" value="HdrA-like"/>
</dbReference>
<dbReference type="InterPro" id="IPR011989">
    <property type="entry name" value="ARM-like"/>
</dbReference>
<dbReference type="Pfam" id="PF12831">
    <property type="entry name" value="FAD_oxidored"/>
    <property type="match status" value="3"/>
</dbReference>
<evidence type="ECO:0000313" key="7">
    <source>
        <dbReference type="EMBL" id="MFD1676633.1"/>
    </source>
</evidence>
<sequence length="1009" mass="110603">MQKPSNVAQHLLTTEVLVVGGGFAGVAAAIAAAKAGRQVCLVESRAYLGWELFATLRPWLTAAEHEKLNELFNWTDKTYTSDSTSGEQAVIPDACKLLLEDVLLAHGVKLLYYAHVIGWEQEEAGCRVEIAGKFGRRYICAKALIDATQDGRLVRCLPTSARRSLAEATPYRTIEFTRVDAQRLQELPMRIPEDITSDFIVHQGHEGSGHLLIEHALPAVADLLSERVGDLDVRAPFFSMTLARWLFEHHPAFAKATLATSSYELTLPPLWRLTGSNNANLAEKCLTPVGEVPLAAFYAQEGLWVASGCADLADDTAQAIATDLITLLQLGTAIGQRCAQSCGELQITRPVATYEPPIFHRAVETLVIGGGTSGASAAITAAETSDTLLVEMNSGLGGTGTIGGVNSYWYGQRDKFSGEVSRLVADEHAWMGIRDSAGRWNVEAKMFALLKAACRANVDIIFRSMLVNVCVNEAGAVTGVVVLTPDGLLHIDTKVTIDATGDGDVAVLAGADYVYGAKRDAATMWYSMAPVTRPGLPRNNWTSSIDMDDVEDITRAVLSARRRWVGHDHSPYIAPRETRHIQGEVCLTLTDQLRMRQWSDVVYVAFSNHDIKGQSGSDWIRLGLIPPNLEIEIPYRAIVPAGIDGVYVVGKAFSATHDGLPAIRMQADLENLGCVAGIAARLCVAEGVTPQTLPVDTLQQRLTQSGMLAESVCGRSVPDSAPELTEADMRHWVSQLNDAVHLYAYSDMEFDEVRRDPIPLVEVCTAGPAIVPILEEELRQSHSPRRITVAKALAWYGSKAATPVLLAEIARHLQGDELPMRDANIRHTQASPDQGAMPELAYLLHALAMTRDERALDILLPVVECLHPTAERFRDNKSGVFHYVDAVCEIAEAIASPQCVPALEQLHDEALFHDKMLYGPLQADYFEERIAYVEVTIGRALARCGAKRGLQILVNYLRDTRRSLVRYAYHELKDITGKSYPPDAARWQAWLTEVDEIAPKPWYQEKGQT</sequence>
<keyword evidence="5" id="KW-0411">Iron-sulfur</keyword>
<feature type="transmembrane region" description="Helical" evidence="6">
    <location>
        <begin position="12"/>
        <end position="33"/>
    </location>
</feature>
<dbReference type="PANTHER" id="PTHR43498:SF1">
    <property type="entry name" value="COB--COM HETERODISULFIDE REDUCTASE IRON-SULFUR SUBUNIT A"/>
    <property type="match status" value="1"/>
</dbReference>
<reference evidence="8" key="1">
    <citation type="journal article" date="2019" name="Int. J. Syst. Evol. Microbiol.">
        <title>The Global Catalogue of Microorganisms (GCM) 10K type strain sequencing project: providing services to taxonomists for standard genome sequencing and annotation.</title>
        <authorList>
            <consortium name="The Broad Institute Genomics Platform"/>
            <consortium name="The Broad Institute Genome Sequencing Center for Infectious Disease"/>
            <person name="Wu L."/>
            <person name="Ma J."/>
        </authorList>
    </citation>
    <scope>NUCLEOTIDE SEQUENCE [LARGE SCALE GENOMIC DNA]</scope>
    <source>
        <strain evidence="8">CGMCC 1.12286</strain>
    </source>
</reference>
<evidence type="ECO:0000256" key="2">
    <source>
        <dbReference type="ARBA" id="ARBA00022723"/>
    </source>
</evidence>
<accession>A0ABW4JKZ3</accession>
<name>A0ABW4JKZ3_9BACL</name>
<gene>
    <name evidence="7" type="ORF">ACFSB2_18330</name>
</gene>
<keyword evidence="1" id="KW-0004">4Fe-4S</keyword>
<protein>
    <submittedName>
        <fullName evidence="7">FAD-dependent oxidoreductase</fullName>
    </submittedName>
</protein>
<keyword evidence="6" id="KW-1133">Transmembrane helix</keyword>
<dbReference type="RefSeq" id="WP_377944540.1">
    <property type="nucleotide sequence ID" value="NZ_JBHUCX010000074.1"/>
</dbReference>
<dbReference type="PANTHER" id="PTHR43498">
    <property type="entry name" value="FERREDOXIN:COB-COM HETERODISULFIDE REDUCTASE SUBUNIT A"/>
    <property type="match status" value="1"/>
</dbReference>
<keyword evidence="6" id="KW-0812">Transmembrane</keyword>
<dbReference type="EMBL" id="JBHUCX010000074">
    <property type="protein sequence ID" value="MFD1676633.1"/>
    <property type="molecule type" value="Genomic_DNA"/>
</dbReference>
<evidence type="ECO:0000256" key="5">
    <source>
        <dbReference type="ARBA" id="ARBA00023014"/>
    </source>
</evidence>
<evidence type="ECO:0000256" key="4">
    <source>
        <dbReference type="ARBA" id="ARBA00023004"/>
    </source>
</evidence>
<evidence type="ECO:0000256" key="6">
    <source>
        <dbReference type="SAM" id="Phobius"/>
    </source>
</evidence>
<keyword evidence="3" id="KW-0560">Oxidoreductase</keyword>
<proteinExistence type="predicted"/>
<evidence type="ECO:0000256" key="3">
    <source>
        <dbReference type="ARBA" id="ARBA00023002"/>
    </source>
</evidence>
<keyword evidence="2" id="KW-0479">Metal-binding</keyword>
<dbReference type="Gene3D" id="3.50.50.60">
    <property type="entry name" value="FAD/NAD(P)-binding domain"/>
    <property type="match status" value="2"/>
</dbReference>
<keyword evidence="4" id="KW-0408">Iron</keyword>
<keyword evidence="8" id="KW-1185">Reference proteome</keyword>
<dbReference type="SUPFAM" id="SSF51905">
    <property type="entry name" value="FAD/NAD(P)-binding domain"/>
    <property type="match status" value="2"/>
</dbReference>
<organism evidence="7 8">
    <name type="scientific">Alicyclobacillus fodiniaquatilis</name>
    <dbReference type="NCBI Taxonomy" id="1661150"/>
    <lineage>
        <taxon>Bacteria</taxon>
        <taxon>Bacillati</taxon>
        <taxon>Bacillota</taxon>
        <taxon>Bacilli</taxon>
        <taxon>Bacillales</taxon>
        <taxon>Alicyclobacillaceae</taxon>
        <taxon>Alicyclobacillus</taxon>
    </lineage>
</organism>
<dbReference type="InterPro" id="IPR036188">
    <property type="entry name" value="FAD/NAD-bd_sf"/>
</dbReference>
<keyword evidence="6" id="KW-0472">Membrane</keyword>
<evidence type="ECO:0000256" key="1">
    <source>
        <dbReference type="ARBA" id="ARBA00022485"/>
    </source>
</evidence>
<evidence type="ECO:0000313" key="8">
    <source>
        <dbReference type="Proteomes" id="UP001597079"/>
    </source>
</evidence>
<dbReference type="Proteomes" id="UP001597079">
    <property type="component" value="Unassembled WGS sequence"/>
</dbReference>
<dbReference type="Gene3D" id="1.25.10.10">
    <property type="entry name" value="Leucine-rich Repeat Variant"/>
    <property type="match status" value="1"/>
</dbReference>